<keyword evidence="5" id="KW-1185">Reference proteome</keyword>
<dbReference type="InterPro" id="IPR001647">
    <property type="entry name" value="HTH_TetR"/>
</dbReference>
<organism evidence="4 5">
    <name type="scientific">Pendulispora rubella</name>
    <dbReference type="NCBI Taxonomy" id="2741070"/>
    <lineage>
        <taxon>Bacteria</taxon>
        <taxon>Pseudomonadati</taxon>
        <taxon>Myxococcota</taxon>
        <taxon>Myxococcia</taxon>
        <taxon>Myxococcales</taxon>
        <taxon>Sorangiineae</taxon>
        <taxon>Pendulisporaceae</taxon>
        <taxon>Pendulispora</taxon>
    </lineage>
</organism>
<evidence type="ECO:0000259" key="3">
    <source>
        <dbReference type="PROSITE" id="PS50977"/>
    </source>
</evidence>
<feature type="DNA-binding region" description="H-T-H motif" evidence="2">
    <location>
        <begin position="40"/>
        <end position="59"/>
    </location>
</feature>
<dbReference type="InterPro" id="IPR041678">
    <property type="entry name" value="TetR_C_16"/>
</dbReference>
<dbReference type="InterPro" id="IPR050109">
    <property type="entry name" value="HTH-type_TetR-like_transc_reg"/>
</dbReference>
<dbReference type="SUPFAM" id="SSF48498">
    <property type="entry name" value="Tetracyclin repressor-like, C-terminal domain"/>
    <property type="match status" value="1"/>
</dbReference>
<feature type="domain" description="HTH tetR-type" evidence="3">
    <location>
        <begin position="17"/>
        <end position="77"/>
    </location>
</feature>
<dbReference type="SUPFAM" id="SSF46689">
    <property type="entry name" value="Homeodomain-like"/>
    <property type="match status" value="1"/>
</dbReference>
<dbReference type="RefSeq" id="WP_394830204.1">
    <property type="nucleotide sequence ID" value="NZ_CP089929.1"/>
</dbReference>
<evidence type="ECO:0000256" key="2">
    <source>
        <dbReference type="PROSITE-ProRule" id="PRU00335"/>
    </source>
</evidence>
<dbReference type="EMBL" id="CP089983">
    <property type="protein sequence ID" value="WXB00602.1"/>
    <property type="molecule type" value="Genomic_DNA"/>
</dbReference>
<dbReference type="Pfam" id="PF17920">
    <property type="entry name" value="TetR_C_16"/>
    <property type="match status" value="1"/>
</dbReference>
<gene>
    <name evidence="4" type="ORF">LVJ94_27220</name>
</gene>
<dbReference type="InterPro" id="IPR036271">
    <property type="entry name" value="Tet_transcr_reg_TetR-rel_C_sf"/>
</dbReference>
<protein>
    <submittedName>
        <fullName evidence="4">TetR family transcriptional regulator</fullName>
    </submittedName>
</protein>
<name>A0ABZ2KPY5_9BACT</name>
<dbReference type="PANTHER" id="PTHR30328">
    <property type="entry name" value="TRANSCRIPTIONAL REPRESSOR"/>
    <property type="match status" value="1"/>
</dbReference>
<evidence type="ECO:0000313" key="5">
    <source>
        <dbReference type="Proteomes" id="UP001374803"/>
    </source>
</evidence>
<reference evidence="4" key="1">
    <citation type="submission" date="2021-12" db="EMBL/GenBank/DDBJ databases">
        <title>Discovery of the Pendulisporaceae a myxobacterial family with distinct sporulation behavior and unique specialized metabolism.</title>
        <authorList>
            <person name="Garcia R."/>
            <person name="Popoff A."/>
            <person name="Bader C.D."/>
            <person name="Loehr J."/>
            <person name="Walesch S."/>
            <person name="Walt C."/>
            <person name="Boldt J."/>
            <person name="Bunk B."/>
            <person name="Haeckl F.J.F.P.J."/>
            <person name="Gunesch A.P."/>
            <person name="Birkelbach J."/>
            <person name="Nuebel U."/>
            <person name="Pietschmann T."/>
            <person name="Bach T."/>
            <person name="Mueller R."/>
        </authorList>
    </citation>
    <scope>NUCLEOTIDE SEQUENCE</scope>
    <source>
        <strain evidence="4">MSr11367</strain>
    </source>
</reference>
<dbReference type="Proteomes" id="UP001374803">
    <property type="component" value="Chromosome"/>
</dbReference>
<evidence type="ECO:0000313" key="4">
    <source>
        <dbReference type="EMBL" id="WXB00602.1"/>
    </source>
</evidence>
<sequence>MASRSLKPTDERSRDRARTRAKIMEAAKVAFSKYGYGGANIRDIAAEAGITGALVVRYFGSKEKLFEEALADAFDLGQAFASTERRELGEAIVAHLFSEQQVVDLTAMMLLASVDPSANPVARRLAHARMLHPMMKLIGGKNAEQRAALILSLVTGVWFYRFMLPLRPLSGRSDASTKGRVAAQIQRIIDGAD</sequence>
<accession>A0ABZ2KPY5</accession>
<proteinExistence type="predicted"/>
<dbReference type="InterPro" id="IPR009057">
    <property type="entry name" value="Homeodomain-like_sf"/>
</dbReference>
<keyword evidence="1 2" id="KW-0238">DNA-binding</keyword>
<dbReference type="Pfam" id="PF00440">
    <property type="entry name" value="TetR_N"/>
    <property type="match status" value="1"/>
</dbReference>
<dbReference type="PANTHER" id="PTHR30328:SF54">
    <property type="entry name" value="HTH-TYPE TRANSCRIPTIONAL REPRESSOR SCO4008"/>
    <property type="match status" value="1"/>
</dbReference>
<dbReference type="PROSITE" id="PS50977">
    <property type="entry name" value="HTH_TETR_2"/>
    <property type="match status" value="1"/>
</dbReference>
<dbReference type="PRINTS" id="PR00455">
    <property type="entry name" value="HTHTETR"/>
</dbReference>
<dbReference type="Gene3D" id="1.10.357.10">
    <property type="entry name" value="Tetracycline Repressor, domain 2"/>
    <property type="match status" value="1"/>
</dbReference>
<evidence type="ECO:0000256" key="1">
    <source>
        <dbReference type="ARBA" id="ARBA00023125"/>
    </source>
</evidence>